<evidence type="ECO:0000313" key="12">
    <source>
        <dbReference type="Proteomes" id="UP001597347"/>
    </source>
</evidence>
<evidence type="ECO:0000256" key="5">
    <source>
        <dbReference type="ARBA" id="ARBA00022475"/>
    </source>
</evidence>
<name>A0ABW4LJJ4_9MICO</name>
<keyword evidence="6" id="KW-0145">Chemotaxis</keyword>
<evidence type="ECO:0000256" key="6">
    <source>
        <dbReference type="ARBA" id="ARBA00022500"/>
    </source>
</evidence>
<dbReference type="RefSeq" id="WP_377935131.1">
    <property type="nucleotide sequence ID" value="NZ_JBHUEA010000018.1"/>
</dbReference>
<keyword evidence="8" id="KW-0653">Protein transport</keyword>
<keyword evidence="4" id="KW-0813">Transport</keyword>
<reference evidence="12" key="1">
    <citation type="journal article" date="2019" name="Int. J. Syst. Evol. Microbiol.">
        <title>The Global Catalogue of Microorganisms (GCM) 10K type strain sequencing project: providing services to taxonomists for standard genome sequencing and annotation.</title>
        <authorList>
            <consortium name="The Broad Institute Genomics Platform"/>
            <consortium name="The Broad Institute Genome Sequencing Center for Infectious Disease"/>
            <person name="Wu L."/>
            <person name="Ma J."/>
        </authorList>
    </citation>
    <scope>NUCLEOTIDE SEQUENCE [LARGE SCALE GENOMIC DNA]</scope>
    <source>
        <strain evidence="12">CGMCC 1.12471</strain>
    </source>
</reference>
<evidence type="ECO:0000256" key="8">
    <source>
        <dbReference type="ARBA" id="ARBA00022927"/>
    </source>
</evidence>
<keyword evidence="11" id="KW-0969">Cilium</keyword>
<gene>
    <name evidence="11" type="ORF">ACFSBI_11725</name>
</gene>
<dbReference type="Gene3D" id="1.10.287.1700">
    <property type="match status" value="1"/>
</dbReference>
<dbReference type="InterPro" id="IPR012823">
    <property type="entry name" value="Flagell_FliJ"/>
</dbReference>
<evidence type="ECO:0000313" key="11">
    <source>
        <dbReference type="EMBL" id="MFD1722219.1"/>
    </source>
</evidence>
<dbReference type="Pfam" id="PF02050">
    <property type="entry name" value="FliJ"/>
    <property type="match status" value="1"/>
</dbReference>
<evidence type="ECO:0000256" key="7">
    <source>
        <dbReference type="ARBA" id="ARBA00022795"/>
    </source>
</evidence>
<keyword evidence="12" id="KW-1185">Reference proteome</keyword>
<keyword evidence="9" id="KW-0472">Membrane</keyword>
<keyword evidence="7" id="KW-1005">Bacterial flagellum biogenesis</keyword>
<dbReference type="EMBL" id="JBHUEA010000018">
    <property type="protein sequence ID" value="MFD1722219.1"/>
    <property type="molecule type" value="Genomic_DNA"/>
</dbReference>
<evidence type="ECO:0000256" key="1">
    <source>
        <dbReference type="ARBA" id="ARBA00004413"/>
    </source>
</evidence>
<evidence type="ECO:0000256" key="4">
    <source>
        <dbReference type="ARBA" id="ARBA00022448"/>
    </source>
</evidence>
<keyword evidence="11" id="KW-0282">Flagellum</keyword>
<protein>
    <recommendedName>
        <fullName evidence="3">Flagellar FliJ protein</fullName>
    </recommendedName>
</protein>
<keyword evidence="5" id="KW-1003">Cell membrane</keyword>
<dbReference type="Proteomes" id="UP001597347">
    <property type="component" value="Unassembled WGS sequence"/>
</dbReference>
<evidence type="ECO:0000256" key="2">
    <source>
        <dbReference type="ARBA" id="ARBA00010004"/>
    </source>
</evidence>
<comment type="caution">
    <text evidence="11">The sequence shown here is derived from an EMBL/GenBank/DDBJ whole genome shotgun (WGS) entry which is preliminary data.</text>
</comment>
<accession>A0ABW4LJJ4</accession>
<keyword evidence="11" id="KW-0966">Cell projection</keyword>
<evidence type="ECO:0000256" key="3">
    <source>
        <dbReference type="ARBA" id="ARBA00020392"/>
    </source>
</evidence>
<comment type="subcellular location">
    <subcellularLocation>
        <location evidence="1">Cell membrane</location>
        <topology evidence="1">Peripheral membrane protein</topology>
        <orientation evidence="1">Cytoplasmic side</orientation>
    </subcellularLocation>
</comment>
<sequence length="141" mass="15886">MVVFGLAGLLRLRKLGEERAAYDMVRARSRASELAGERHQLLDQLSDHGHDARDVRGIAAISAARASSATMLADLEALVESQRLVVSEAEQRHRDAKRGVRSVEKLEERFDEEQRVEELRTEQAALDELAGRRRPDAEDDR</sequence>
<dbReference type="InterPro" id="IPR053716">
    <property type="entry name" value="Flag_assembly_chemotaxis_eff"/>
</dbReference>
<keyword evidence="10" id="KW-1006">Bacterial flagellum protein export</keyword>
<proteinExistence type="inferred from homology"/>
<organism evidence="11 12">
    <name type="scientific">Amnibacterium endophyticum</name>
    <dbReference type="NCBI Taxonomy" id="2109337"/>
    <lineage>
        <taxon>Bacteria</taxon>
        <taxon>Bacillati</taxon>
        <taxon>Actinomycetota</taxon>
        <taxon>Actinomycetes</taxon>
        <taxon>Micrococcales</taxon>
        <taxon>Microbacteriaceae</taxon>
        <taxon>Amnibacterium</taxon>
    </lineage>
</organism>
<comment type="similarity">
    <text evidence="2">Belongs to the FliJ family.</text>
</comment>
<evidence type="ECO:0000256" key="9">
    <source>
        <dbReference type="ARBA" id="ARBA00023136"/>
    </source>
</evidence>
<evidence type="ECO:0000256" key="10">
    <source>
        <dbReference type="ARBA" id="ARBA00023225"/>
    </source>
</evidence>